<feature type="chain" id="PRO_5013341106" evidence="1">
    <location>
        <begin position="24"/>
        <end position="126"/>
    </location>
</feature>
<evidence type="ECO:0000313" key="3">
    <source>
        <dbReference type="Proteomes" id="UP000190092"/>
    </source>
</evidence>
<name>A0A1T4R8K5_9HYPH</name>
<keyword evidence="3" id="KW-1185">Reference proteome</keyword>
<organism evidence="2 3">
    <name type="scientific">Enhydrobacter aerosaccus</name>
    <dbReference type="NCBI Taxonomy" id="225324"/>
    <lineage>
        <taxon>Bacteria</taxon>
        <taxon>Pseudomonadati</taxon>
        <taxon>Pseudomonadota</taxon>
        <taxon>Alphaproteobacteria</taxon>
        <taxon>Hyphomicrobiales</taxon>
        <taxon>Enhydrobacter</taxon>
    </lineage>
</organism>
<protein>
    <submittedName>
        <fullName evidence="2">Uncharacterized protein</fullName>
    </submittedName>
</protein>
<dbReference type="AlphaFoldDB" id="A0A1T4R8K5"/>
<gene>
    <name evidence="2" type="ORF">SAMN02745126_03682</name>
</gene>
<keyword evidence="1" id="KW-0732">Signal</keyword>
<feature type="signal peptide" evidence="1">
    <location>
        <begin position="1"/>
        <end position="23"/>
    </location>
</feature>
<evidence type="ECO:0000313" key="2">
    <source>
        <dbReference type="EMBL" id="SKA12354.1"/>
    </source>
</evidence>
<dbReference type="EMBL" id="FUWJ01000004">
    <property type="protein sequence ID" value="SKA12354.1"/>
    <property type="molecule type" value="Genomic_DNA"/>
</dbReference>
<reference evidence="3" key="1">
    <citation type="submission" date="2017-02" db="EMBL/GenBank/DDBJ databases">
        <authorList>
            <person name="Varghese N."/>
            <person name="Submissions S."/>
        </authorList>
    </citation>
    <scope>NUCLEOTIDE SEQUENCE [LARGE SCALE GENOMIC DNA]</scope>
    <source>
        <strain evidence="3">ATCC 27094</strain>
    </source>
</reference>
<dbReference type="Proteomes" id="UP000190092">
    <property type="component" value="Unassembled WGS sequence"/>
</dbReference>
<evidence type="ECO:0000256" key="1">
    <source>
        <dbReference type="SAM" id="SignalP"/>
    </source>
</evidence>
<sequence>MSKLRPLIALAAICSAAIAPAVAQDDGRPKIPNELRSLILQDQRTALMNCLAASVDLFDDRISPANVVASAVAWHCEAQKVTDNYWSVLASRRWTPDTIDMFYRDLALPFVLKRRVERLKEDAGYP</sequence>
<accession>A0A1T4R8K5</accession>
<proteinExistence type="predicted"/>
<dbReference type="RefSeq" id="WP_085935357.1">
    <property type="nucleotide sequence ID" value="NZ_FUWJ01000004.1"/>
</dbReference>